<reference evidence="2" key="2">
    <citation type="journal article" date="2021" name="PeerJ">
        <title>Extensive microbial diversity within the chicken gut microbiome revealed by metagenomics and culture.</title>
        <authorList>
            <person name="Gilroy R."/>
            <person name="Ravi A."/>
            <person name="Getino M."/>
            <person name="Pursley I."/>
            <person name="Horton D.L."/>
            <person name="Alikhan N.F."/>
            <person name="Baker D."/>
            <person name="Gharbi K."/>
            <person name="Hall N."/>
            <person name="Watson M."/>
            <person name="Adriaenssens E.M."/>
            <person name="Foster-Nyarko E."/>
            <person name="Jarju S."/>
            <person name="Secka A."/>
            <person name="Antonio M."/>
            <person name="Oren A."/>
            <person name="Chaudhuri R.R."/>
            <person name="La Ragione R."/>
            <person name="Hildebrand F."/>
            <person name="Pallen M.J."/>
        </authorList>
    </citation>
    <scope>NUCLEOTIDE SEQUENCE</scope>
    <source>
        <strain evidence="2">ChiGjej1B1-22543</strain>
    </source>
</reference>
<reference evidence="2" key="1">
    <citation type="submission" date="2020-10" db="EMBL/GenBank/DDBJ databases">
        <authorList>
            <person name="Gilroy R."/>
        </authorList>
    </citation>
    <scope>NUCLEOTIDE SEQUENCE</scope>
    <source>
        <strain evidence="2">ChiGjej1B1-22543</strain>
    </source>
</reference>
<feature type="transmembrane region" description="Helical" evidence="1">
    <location>
        <begin position="31"/>
        <end position="51"/>
    </location>
</feature>
<comment type="caution">
    <text evidence="2">The sequence shown here is derived from an EMBL/GenBank/DDBJ whole genome shotgun (WGS) entry which is preliminary data.</text>
</comment>
<evidence type="ECO:0000313" key="2">
    <source>
        <dbReference type="EMBL" id="HIU45488.1"/>
    </source>
</evidence>
<protein>
    <submittedName>
        <fullName evidence="2">Uncharacterized protein</fullName>
    </submittedName>
</protein>
<sequence>MAFCFFGMAVSLLVTIPLFFIKGSRFSPIGYFLLACLNGAAGFVMAYFYVIGAWAGLFVNGIAAAIVWIANILIYSLWQRSALAALLSIISPLAAYIVLAALFWQPSNGALVCSLAIVSSILDIALIAIYAVYRLKGEEDDALSGASA</sequence>
<keyword evidence="1" id="KW-0472">Membrane</keyword>
<evidence type="ECO:0000313" key="3">
    <source>
        <dbReference type="Proteomes" id="UP000824070"/>
    </source>
</evidence>
<accession>A0A9D1S3W0</accession>
<keyword evidence="1" id="KW-1133">Transmembrane helix</keyword>
<proteinExistence type="predicted"/>
<dbReference type="EMBL" id="DVMV01000034">
    <property type="protein sequence ID" value="HIU45488.1"/>
    <property type="molecule type" value="Genomic_DNA"/>
</dbReference>
<dbReference type="AlphaFoldDB" id="A0A9D1S3W0"/>
<evidence type="ECO:0000256" key="1">
    <source>
        <dbReference type="SAM" id="Phobius"/>
    </source>
</evidence>
<feature type="transmembrane region" description="Helical" evidence="1">
    <location>
        <begin position="57"/>
        <end position="75"/>
    </location>
</feature>
<name>A0A9D1S3W0_9FIRM</name>
<gene>
    <name evidence="2" type="ORF">IAC52_04240</name>
</gene>
<feature type="transmembrane region" description="Helical" evidence="1">
    <location>
        <begin position="6"/>
        <end position="24"/>
    </location>
</feature>
<organism evidence="2 3">
    <name type="scientific">Candidatus Alloenteromonas pullicola</name>
    <dbReference type="NCBI Taxonomy" id="2840784"/>
    <lineage>
        <taxon>Bacteria</taxon>
        <taxon>Bacillati</taxon>
        <taxon>Bacillota</taxon>
        <taxon>Bacillota incertae sedis</taxon>
        <taxon>Candidatus Alloenteromonas</taxon>
    </lineage>
</organism>
<dbReference type="Proteomes" id="UP000824070">
    <property type="component" value="Unassembled WGS sequence"/>
</dbReference>
<feature type="transmembrane region" description="Helical" evidence="1">
    <location>
        <begin position="109"/>
        <end position="133"/>
    </location>
</feature>
<keyword evidence="1" id="KW-0812">Transmembrane</keyword>
<feature type="transmembrane region" description="Helical" evidence="1">
    <location>
        <begin position="82"/>
        <end position="103"/>
    </location>
</feature>